<feature type="signal peptide" evidence="1">
    <location>
        <begin position="1"/>
        <end position="25"/>
    </location>
</feature>
<keyword evidence="3" id="KW-1185">Reference proteome</keyword>
<keyword evidence="1" id="KW-0732">Signal</keyword>
<dbReference type="InterPro" id="IPR011047">
    <property type="entry name" value="Quinoprotein_ADH-like_sf"/>
</dbReference>
<dbReference type="RefSeq" id="WP_191710440.1">
    <property type="nucleotide sequence ID" value="NZ_JACSPQ010000011.1"/>
</dbReference>
<comment type="caution">
    <text evidence="2">The sequence shown here is derived from an EMBL/GenBank/DDBJ whole genome shotgun (WGS) entry which is preliminary data.</text>
</comment>
<sequence>MKKAIISVLCPFLLLGLGMTGCKQADKTDTLLTVDVKADYPEKEVTLQEFMDVEYIPLETNDEFVTQGAVMAIGDKYILVKNYANDGDIYVFDRATGKGIRKINRKGQGGEEYPFIVSAVLDEDNEEMFVNSSQKILVYDLSGNFKRSFKPVGGATYMDVFNYDKDNLICYDMSVYYKDGEEKDKEFYHAVISKQDGSITRGIPIPFKTVNAPYVQQGDVVAVASVRSLIPCRDSWLLVETSSDTVYSYQPENNRLTPFLVKQSSGEPEVLITMGPVTERYCFIRTMEKKFDVASGRGFPVADLMYDKQEDALFKPVVINADYTGKQEVDLTRNVGNGEVATYQALAADGLVEAYTDNGLKGELKEIASTLDEESNPVIMLMKYKK</sequence>
<evidence type="ECO:0000256" key="1">
    <source>
        <dbReference type="SAM" id="SignalP"/>
    </source>
</evidence>
<dbReference type="Proteomes" id="UP000616346">
    <property type="component" value="Unassembled WGS sequence"/>
</dbReference>
<name>A0ABR8VCT0_9BACT</name>
<dbReference type="Pfam" id="PF17170">
    <property type="entry name" value="DUF5128"/>
    <property type="match status" value="1"/>
</dbReference>
<reference evidence="2 3" key="1">
    <citation type="submission" date="2020-08" db="EMBL/GenBank/DDBJ databases">
        <title>A Genomic Blueprint of the Chicken Gut Microbiome.</title>
        <authorList>
            <person name="Gilroy R."/>
            <person name="Ravi A."/>
            <person name="Getino M."/>
            <person name="Pursley I."/>
            <person name="Horton D.L."/>
            <person name="Alikhan N.-F."/>
            <person name="Baker D."/>
            <person name="Gharbi K."/>
            <person name="Hall N."/>
            <person name="Watson M."/>
            <person name="Adriaenssens E.M."/>
            <person name="Foster-Nyarko E."/>
            <person name="Jarju S."/>
            <person name="Secka A."/>
            <person name="Antonio M."/>
            <person name="Oren A."/>
            <person name="Chaudhuri R."/>
            <person name="La Ragione R.M."/>
            <person name="Hildebrand F."/>
            <person name="Pallen M.J."/>
        </authorList>
    </citation>
    <scope>NUCLEOTIDE SEQUENCE [LARGE SCALE GENOMIC DNA]</scope>
    <source>
        <strain evidence="2 3">Sa1YUN3</strain>
    </source>
</reference>
<gene>
    <name evidence="2" type="ORF">H9626_10260</name>
</gene>
<accession>A0ABR8VCT0</accession>
<feature type="chain" id="PRO_5045282507" evidence="1">
    <location>
        <begin position="26"/>
        <end position="386"/>
    </location>
</feature>
<proteinExistence type="predicted"/>
<organism evidence="2 3">
    <name type="scientific">Phocaeicola faecium</name>
    <dbReference type="NCBI Taxonomy" id="2762213"/>
    <lineage>
        <taxon>Bacteria</taxon>
        <taxon>Pseudomonadati</taxon>
        <taxon>Bacteroidota</taxon>
        <taxon>Bacteroidia</taxon>
        <taxon>Bacteroidales</taxon>
        <taxon>Bacteroidaceae</taxon>
        <taxon>Phocaeicola</taxon>
    </lineage>
</organism>
<dbReference type="SUPFAM" id="SSF50998">
    <property type="entry name" value="Quinoprotein alcohol dehydrogenase-like"/>
    <property type="match status" value="1"/>
</dbReference>
<protein>
    <submittedName>
        <fullName evidence="2">6-bladed beta-propeller</fullName>
    </submittedName>
</protein>
<evidence type="ECO:0000313" key="3">
    <source>
        <dbReference type="Proteomes" id="UP000616346"/>
    </source>
</evidence>
<dbReference type="EMBL" id="JACSPQ010000011">
    <property type="protein sequence ID" value="MBD8002589.1"/>
    <property type="molecule type" value="Genomic_DNA"/>
</dbReference>
<evidence type="ECO:0000313" key="2">
    <source>
        <dbReference type="EMBL" id="MBD8002589.1"/>
    </source>
</evidence>
<dbReference type="PROSITE" id="PS51257">
    <property type="entry name" value="PROKAR_LIPOPROTEIN"/>
    <property type="match status" value="1"/>
</dbReference>